<dbReference type="GO" id="GO:0003700">
    <property type="term" value="F:DNA-binding transcription factor activity"/>
    <property type="evidence" value="ECO:0007669"/>
    <property type="project" value="UniProtKB-UniRule"/>
</dbReference>
<dbReference type="Pfam" id="PF02381">
    <property type="entry name" value="MraZ"/>
    <property type="match status" value="2"/>
</dbReference>
<dbReference type="GO" id="GO:0009295">
    <property type="term" value="C:nucleoid"/>
    <property type="evidence" value="ECO:0007669"/>
    <property type="project" value="UniProtKB-SubCell"/>
</dbReference>
<dbReference type="PANTHER" id="PTHR34701:SF1">
    <property type="entry name" value="TRANSCRIPTIONAL REGULATOR MRAZ"/>
    <property type="match status" value="1"/>
</dbReference>
<dbReference type="CDD" id="cd16321">
    <property type="entry name" value="MraZ_C"/>
    <property type="match status" value="1"/>
</dbReference>
<comment type="subunit">
    <text evidence="7">Forms oligomers.</text>
</comment>
<proteinExistence type="inferred from homology"/>
<keyword evidence="4 7" id="KW-0805">Transcription regulation</keyword>
<evidence type="ECO:0000256" key="2">
    <source>
        <dbReference type="ARBA" id="ARBA00022490"/>
    </source>
</evidence>
<feature type="domain" description="SpoVT-AbrB" evidence="8">
    <location>
        <begin position="91"/>
        <end position="134"/>
    </location>
</feature>
<dbReference type="GO" id="GO:2000143">
    <property type="term" value="P:negative regulation of DNA-templated transcription initiation"/>
    <property type="evidence" value="ECO:0007669"/>
    <property type="project" value="TreeGrafter"/>
</dbReference>
<reference evidence="9 10" key="1">
    <citation type="submission" date="2020-07" db="EMBL/GenBank/DDBJ databases">
        <title>Sequencing the genomes of 1000 actinobacteria strains.</title>
        <authorList>
            <person name="Klenk H.-P."/>
        </authorList>
    </citation>
    <scope>NUCLEOTIDE SEQUENCE [LARGE SCALE GENOMIC DNA]</scope>
    <source>
        <strain evidence="9 10">DSM 44442</strain>
    </source>
</reference>
<dbReference type="InterPro" id="IPR035642">
    <property type="entry name" value="MraZ_N"/>
</dbReference>
<protein>
    <recommendedName>
        <fullName evidence="1 7">Transcriptional regulator MraZ</fullName>
    </recommendedName>
</protein>
<evidence type="ECO:0000313" key="10">
    <source>
        <dbReference type="Proteomes" id="UP000572051"/>
    </source>
</evidence>
<dbReference type="GO" id="GO:0005737">
    <property type="term" value="C:cytoplasm"/>
    <property type="evidence" value="ECO:0007669"/>
    <property type="project" value="UniProtKB-UniRule"/>
</dbReference>
<evidence type="ECO:0000256" key="4">
    <source>
        <dbReference type="ARBA" id="ARBA00023015"/>
    </source>
</evidence>
<dbReference type="PANTHER" id="PTHR34701">
    <property type="entry name" value="TRANSCRIPTIONAL REGULATOR MRAZ"/>
    <property type="match status" value="1"/>
</dbReference>
<feature type="domain" description="SpoVT-AbrB" evidence="8">
    <location>
        <begin position="20"/>
        <end position="62"/>
    </location>
</feature>
<dbReference type="PROSITE" id="PS51740">
    <property type="entry name" value="SPOVT_ABRB"/>
    <property type="match status" value="2"/>
</dbReference>
<sequence>MELVNSPLRGEGGATVFLGTHTPRLDQKGRLFLPAKYRDELSGGLVITKGQEHCLYVFPTAEFQRVTDALSSAPVTAKAVRDYSRILFASASDESCDKQGRITIPPKLRAYAGLDRDCVVIGANTRLEIWADEAWSDYEAEQEQAFAQLSEEVLPGVL</sequence>
<comment type="similarity">
    <text evidence="7">Belongs to the MraZ family.</text>
</comment>
<dbReference type="EMBL" id="JACCFS010000001">
    <property type="protein sequence ID" value="NYJ33316.1"/>
    <property type="molecule type" value="Genomic_DNA"/>
</dbReference>
<gene>
    <name evidence="7" type="primary">mraZ</name>
    <name evidence="9" type="ORF">HNR10_001197</name>
</gene>
<dbReference type="InterPro" id="IPR020603">
    <property type="entry name" value="MraZ_dom"/>
</dbReference>
<dbReference type="Proteomes" id="UP000572051">
    <property type="component" value="Unassembled WGS sequence"/>
</dbReference>
<dbReference type="SUPFAM" id="SSF89447">
    <property type="entry name" value="AbrB/MazE/MraZ-like"/>
    <property type="match status" value="1"/>
</dbReference>
<evidence type="ECO:0000256" key="5">
    <source>
        <dbReference type="ARBA" id="ARBA00023125"/>
    </source>
</evidence>
<dbReference type="GO" id="GO:0000976">
    <property type="term" value="F:transcription cis-regulatory region binding"/>
    <property type="evidence" value="ECO:0007669"/>
    <property type="project" value="TreeGrafter"/>
</dbReference>
<organism evidence="9 10">
    <name type="scientific">Nocardiopsis aegyptia</name>
    <dbReference type="NCBI Taxonomy" id="220378"/>
    <lineage>
        <taxon>Bacteria</taxon>
        <taxon>Bacillati</taxon>
        <taxon>Actinomycetota</taxon>
        <taxon>Actinomycetes</taxon>
        <taxon>Streptosporangiales</taxon>
        <taxon>Nocardiopsidaceae</taxon>
        <taxon>Nocardiopsis</taxon>
    </lineage>
</organism>
<evidence type="ECO:0000313" key="9">
    <source>
        <dbReference type="EMBL" id="NYJ33316.1"/>
    </source>
</evidence>
<keyword evidence="3" id="KW-0677">Repeat</keyword>
<keyword evidence="10" id="KW-1185">Reference proteome</keyword>
<dbReference type="HAMAP" id="MF_01008">
    <property type="entry name" value="MraZ"/>
    <property type="match status" value="1"/>
</dbReference>
<evidence type="ECO:0000259" key="8">
    <source>
        <dbReference type="PROSITE" id="PS51740"/>
    </source>
</evidence>
<keyword evidence="2 7" id="KW-0963">Cytoplasm</keyword>
<dbReference type="CDD" id="cd16320">
    <property type="entry name" value="MraZ_N"/>
    <property type="match status" value="1"/>
</dbReference>
<comment type="subcellular location">
    <subcellularLocation>
        <location evidence="7">Cytoplasm</location>
        <location evidence="7">Nucleoid</location>
    </subcellularLocation>
</comment>
<dbReference type="NCBIfam" id="TIGR00242">
    <property type="entry name" value="division/cell wall cluster transcriptional repressor MraZ"/>
    <property type="match status" value="1"/>
</dbReference>
<dbReference type="InterPro" id="IPR037914">
    <property type="entry name" value="SpoVT-AbrB_sf"/>
</dbReference>
<dbReference type="InterPro" id="IPR007159">
    <property type="entry name" value="SpoVT-AbrB_dom"/>
</dbReference>
<evidence type="ECO:0000256" key="3">
    <source>
        <dbReference type="ARBA" id="ARBA00022737"/>
    </source>
</evidence>
<dbReference type="AlphaFoldDB" id="A0A7Z0J8S9"/>
<accession>A0A7Z0J8S9</accession>
<comment type="caution">
    <text evidence="9">The sequence shown here is derived from an EMBL/GenBank/DDBJ whole genome shotgun (WGS) entry which is preliminary data.</text>
</comment>
<keyword evidence="5 7" id="KW-0238">DNA-binding</keyword>
<dbReference type="InterPro" id="IPR035644">
    <property type="entry name" value="MraZ_C"/>
</dbReference>
<dbReference type="InterPro" id="IPR003444">
    <property type="entry name" value="MraZ"/>
</dbReference>
<dbReference type="Gene3D" id="3.40.1550.20">
    <property type="entry name" value="Transcriptional regulator MraZ domain"/>
    <property type="match status" value="1"/>
</dbReference>
<evidence type="ECO:0000256" key="6">
    <source>
        <dbReference type="ARBA" id="ARBA00023163"/>
    </source>
</evidence>
<name>A0A7Z0J8S9_9ACTN</name>
<evidence type="ECO:0000256" key="1">
    <source>
        <dbReference type="ARBA" id="ARBA00013860"/>
    </source>
</evidence>
<keyword evidence="6 7" id="KW-0804">Transcription</keyword>
<dbReference type="InterPro" id="IPR038619">
    <property type="entry name" value="MraZ_sf"/>
</dbReference>
<evidence type="ECO:0000256" key="7">
    <source>
        <dbReference type="HAMAP-Rule" id="MF_01008"/>
    </source>
</evidence>